<dbReference type="RefSeq" id="WP_148368235.1">
    <property type="nucleotide sequence ID" value="NZ_VSKM01000001.1"/>
</dbReference>
<organism evidence="1 2">
    <name type="scientific">Bizionia saleffrena</name>
    <dbReference type="NCBI Taxonomy" id="291189"/>
    <lineage>
        <taxon>Bacteria</taxon>
        <taxon>Pseudomonadati</taxon>
        <taxon>Bacteroidota</taxon>
        <taxon>Flavobacteriia</taxon>
        <taxon>Flavobacteriales</taxon>
        <taxon>Flavobacteriaceae</taxon>
        <taxon>Bizionia</taxon>
    </lineage>
</organism>
<gene>
    <name evidence="1" type="ORF">ES676_01365</name>
</gene>
<accession>A0A8H2QN43</accession>
<dbReference type="Proteomes" id="UP000323324">
    <property type="component" value="Unassembled WGS sequence"/>
</dbReference>
<evidence type="ECO:0000313" key="2">
    <source>
        <dbReference type="Proteomes" id="UP000323324"/>
    </source>
</evidence>
<dbReference type="InterPro" id="IPR015946">
    <property type="entry name" value="KH_dom-like_a/b"/>
</dbReference>
<dbReference type="InterPro" id="IPR036102">
    <property type="entry name" value="OsmC/Ohrsf"/>
</dbReference>
<dbReference type="AlphaFoldDB" id="A0A8H2QN43"/>
<dbReference type="Gene3D" id="3.30.300.20">
    <property type="match status" value="1"/>
</dbReference>
<comment type="caution">
    <text evidence="1">The sequence shown here is derived from an EMBL/GenBank/DDBJ whole genome shotgun (WGS) entry which is preliminary data.</text>
</comment>
<name>A0A8H2QN43_9FLAO</name>
<dbReference type="Pfam" id="PF02566">
    <property type="entry name" value="OsmC"/>
    <property type="match status" value="1"/>
</dbReference>
<dbReference type="InterPro" id="IPR003718">
    <property type="entry name" value="OsmC/Ohr_fam"/>
</dbReference>
<reference evidence="1 2" key="1">
    <citation type="submission" date="2019-08" db="EMBL/GenBank/DDBJ databases">
        <title>Genomes of Antarctic Bizionia species.</title>
        <authorList>
            <person name="Bowman J.P."/>
        </authorList>
    </citation>
    <scope>NUCLEOTIDE SEQUENCE [LARGE SCALE GENOMIC DNA]</scope>
    <source>
        <strain evidence="1 2">HFD</strain>
    </source>
</reference>
<dbReference type="EMBL" id="VSKM01000001">
    <property type="protein sequence ID" value="TYB80344.1"/>
    <property type="molecule type" value="Genomic_DNA"/>
</dbReference>
<dbReference type="PANTHER" id="PTHR39624">
    <property type="entry name" value="PROTEIN INVOLVED IN RIMO-MEDIATED BETA-METHYLTHIOLATION OF RIBOSOMAL PROTEIN S12 YCAO"/>
    <property type="match status" value="1"/>
</dbReference>
<sequence length="140" mass="15683">MAEIIAKIGKEKYETTLTAGKHKIIADEPLTVGKDKGPTPYDLLLMALGSCVAMTLRMYADRKKWDLQEVQVVLNQNRAHAKDCGDCESKEGFVHTIKKEIKLVGNLDDTQRLRLIEISDRCPVNKTLLGEIKITTTELT</sequence>
<protein>
    <submittedName>
        <fullName evidence="1">OsmC family protein</fullName>
    </submittedName>
</protein>
<dbReference type="PANTHER" id="PTHR39624:SF2">
    <property type="entry name" value="OSMC-LIKE PROTEIN"/>
    <property type="match status" value="1"/>
</dbReference>
<keyword evidence="2" id="KW-1185">Reference proteome</keyword>
<dbReference type="SUPFAM" id="SSF82784">
    <property type="entry name" value="OsmC-like"/>
    <property type="match status" value="1"/>
</dbReference>
<evidence type="ECO:0000313" key="1">
    <source>
        <dbReference type="EMBL" id="TYB80344.1"/>
    </source>
</evidence>
<proteinExistence type="predicted"/>